<evidence type="ECO:0000259" key="2">
    <source>
        <dbReference type="Pfam" id="PF00582"/>
    </source>
</evidence>
<proteinExistence type="inferred from homology"/>
<dbReference type="SUPFAM" id="SSF52402">
    <property type="entry name" value="Adenine nucleotide alpha hydrolases-like"/>
    <property type="match status" value="2"/>
</dbReference>
<comment type="caution">
    <text evidence="3">The sequence shown here is derived from an EMBL/GenBank/DDBJ whole genome shotgun (WGS) entry which is preliminary data.</text>
</comment>
<gene>
    <name evidence="3" type="ORF">MYP_3611</name>
</gene>
<dbReference type="PANTHER" id="PTHR46268">
    <property type="entry name" value="STRESS RESPONSE PROTEIN NHAX"/>
    <property type="match status" value="1"/>
</dbReference>
<dbReference type="InterPro" id="IPR014729">
    <property type="entry name" value="Rossmann-like_a/b/a_fold"/>
</dbReference>
<dbReference type="PANTHER" id="PTHR46268:SF6">
    <property type="entry name" value="UNIVERSAL STRESS PROTEIN UP12"/>
    <property type="match status" value="1"/>
</dbReference>
<dbReference type="PRINTS" id="PR01438">
    <property type="entry name" value="UNVRSLSTRESS"/>
</dbReference>
<feature type="domain" description="UspA" evidence="2">
    <location>
        <begin position="156"/>
        <end position="283"/>
    </location>
</feature>
<feature type="domain" description="UspA" evidence="2">
    <location>
        <begin position="1"/>
        <end position="145"/>
    </location>
</feature>
<dbReference type="CDD" id="cd00293">
    <property type="entry name" value="USP-like"/>
    <property type="match status" value="1"/>
</dbReference>
<dbReference type="Gene3D" id="3.40.50.620">
    <property type="entry name" value="HUPs"/>
    <property type="match status" value="2"/>
</dbReference>
<reference evidence="3 4" key="1">
    <citation type="submission" date="2014-09" db="EMBL/GenBank/DDBJ databases">
        <title>Sporocytophaga myxococcoides PG-01 genome sequencing.</title>
        <authorList>
            <person name="Liu L."/>
            <person name="Gao P.J."/>
            <person name="Chen G.J."/>
            <person name="Wang L.S."/>
        </authorList>
    </citation>
    <scope>NUCLEOTIDE SEQUENCE [LARGE SCALE GENOMIC DNA]</scope>
    <source>
        <strain evidence="3 4">PG-01</strain>
    </source>
</reference>
<evidence type="ECO:0000313" key="4">
    <source>
        <dbReference type="Proteomes" id="UP000030185"/>
    </source>
</evidence>
<dbReference type="RefSeq" id="WP_045466121.1">
    <property type="nucleotide sequence ID" value="NZ_BBLT01000007.1"/>
</dbReference>
<organism evidence="3 4">
    <name type="scientific">Sporocytophaga myxococcoides</name>
    <dbReference type="NCBI Taxonomy" id="153721"/>
    <lineage>
        <taxon>Bacteria</taxon>
        <taxon>Pseudomonadati</taxon>
        <taxon>Bacteroidota</taxon>
        <taxon>Cytophagia</taxon>
        <taxon>Cytophagales</taxon>
        <taxon>Cytophagaceae</taxon>
        <taxon>Sporocytophaga</taxon>
    </lineage>
</organism>
<dbReference type="AlphaFoldDB" id="A0A098LJ24"/>
<name>A0A098LJ24_9BACT</name>
<dbReference type="EMBL" id="BBLT01000007">
    <property type="protein sequence ID" value="GAL86382.1"/>
    <property type="molecule type" value="Genomic_DNA"/>
</dbReference>
<sequence>MKTILLPTNFSKASQKALEFAIEIAKKADAKIIVAHAYTLTSINDEPFPVVFDNVLEETKEYLKSQLDSVCAYISSFKTDSGKTINAQYILQYNIPEEEIKELAVSHHVDLIVMGTNNPAGLQNILGSTVQNIIGNTNVPILVIHEDTPVKPFSKIDFAIEELSEKIYSVKNIIELADLYNAEITLLHIEHYARSFQEYEKISESETVSKVLNSVKKVTNYDHIKYKTVLSDIVEEGLYKSVNEDKADLLALIYNERNWLDELFHKSVIKSVLKKFNIPVLILHSKNLHQ</sequence>
<dbReference type="STRING" id="153721.MYP_3611"/>
<accession>A0A098LJ24</accession>
<comment type="similarity">
    <text evidence="1">Belongs to the universal stress protein A family.</text>
</comment>
<dbReference type="InterPro" id="IPR006016">
    <property type="entry name" value="UspA"/>
</dbReference>
<dbReference type="InterPro" id="IPR006015">
    <property type="entry name" value="Universal_stress_UspA"/>
</dbReference>
<protein>
    <recommendedName>
        <fullName evidence="2">UspA domain-containing protein</fullName>
    </recommendedName>
</protein>
<dbReference type="Proteomes" id="UP000030185">
    <property type="component" value="Unassembled WGS sequence"/>
</dbReference>
<dbReference type="eggNOG" id="COG0589">
    <property type="taxonomic scope" value="Bacteria"/>
</dbReference>
<evidence type="ECO:0000313" key="3">
    <source>
        <dbReference type="EMBL" id="GAL86382.1"/>
    </source>
</evidence>
<keyword evidence="4" id="KW-1185">Reference proteome</keyword>
<dbReference type="OrthoDB" id="1522603at2"/>
<dbReference type="Pfam" id="PF00582">
    <property type="entry name" value="Usp"/>
    <property type="match status" value="2"/>
</dbReference>
<evidence type="ECO:0000256" key="1">
    <source>
        <dbReference type="ARBA" id="ARBA00008791"/>
    </source>
</evidence>